<organism evidence="1 2">
    <name type="scientific">Rhodohalobacter mucosus</name>
    <dbReference type="NCBI Taxonomy" id="2079485"/>
    <lineage>
        <taxon>Bacteria</taxon>
        <taxon>Pseudomonadati</taxon>
        <taxon>Balneolota</taxon>
        <taxon>Balneolia</taxon>
        <taxon>Balneolales</taxon>
        <taxon>Balneolaceae</taxon>
        <taxon>Rhodohalobacter</taxon>
    </lineage>
</organism>
<gene>
    <name evidence="1" type="ORF">DDZ15_12820</name>
</gene>
<dbReference type="OrthoDB" id="1433003at2"/>
<dbReference type="EMBL" id="QGGB01000009">
    <property type="protein sequence ID" value="PWN05486.1"/>
    <property type="molecule type" value="Genomic_DNA"/>
</dbReference>
<sequence length="102" mass="11849">MELRNQMLASMISDRLTVHQIRIDDIVEEEMNYLPLMAAKRNLTSLEIGNQNDYGLLLKKQNVRNLLGVKLDLTYEVLTIREELDHTLNQVIELVQSEIKTP</sequence>
<evidence type="ECO:0000313" key="2">
    <source>
        <dbReference type="Proteomes" id="UP000245533"/>
    </source>
</evidence>
<protein>
    <submittedName>
        <fullName evidence="1">Uncharacterized protein</fullName>
    </submittedName>
</protein>
<accession>A0A316TZF3</accession>
<name>A0A316TZF3_9BACT</name>
<comment type="caution">
    <text evidence="1">The sequence shown here is derived from an EMBL/GenBank/DDBJ whole genome shotgun (WGS) entry which is preliminary data.</text>
</comment>
<dbReference type="Proteomes" id="UP000245533">
    <property type="component" value="Unassembled WGS sequence"/>
</dbReference>
<reference evidence="1 2" key="1">
    <citation type="submission" date="2018-05" db="EMBL/GenBank/DDBJ databases">
        <title>Rhodohalobacter halophilus gen. nov., sp. nov., a moderately halophilic member of the family Balneolaceae.</title>
        <authorList>
            <person name="Liu Z.-W."/>
        </authorList>
    </citation>
    <scope>NUCLEOTIDE SEQUENCE [LARGE SCALE GENOMIC DNA]</scope>
    <source>
        <strain evidence="1 2">8A47</strain>
    </source>
</reference>
<dbReference type="RefSeq" id="WP_109647515.1">
    <property type="nucleotide sequence ID" value="NZ_QGGB01000009.1"/>
</dbReference>
<dbReference type="AlphaFoldDB" id="A0A316TZF3"/>
<evidence type="ECO:0000313" key="1">
    <source>
        <dbReference type="EMBL" id="PWN05486.1"/>
    </source>
</evidence>
<proteinExistence type="predicted"/>
<keyword evidence="2" id="KW-1185">Reference proteome</keyword>